<evidence type="ECO:0000313" key="2">
    <source>
        <dbReference type="EMBL" id="RXK60038.1"/>
    </source>
</evidence>
<dbReference type="AlphaFoldDB" id="A0A4Q1CI36"/>
<reference evidence="2 3" key="1">
    <citation type="submission" date="2019-01" db="EMBL/GenBank/DDBJ databases">
        <title>Lacibacter sp. strain TTM-7.</title>
        <authorList>
            <person name="Chen W.-M."/>
        </authorList>
    </citation>
    <scope>NUCLEOTIDE SEQUENCE [LARGE SCALE GENOMIC DNA]</scope>
    <source>
        <strain evidence="2 3">TTM-7</strain>
    </source>
</reference>
<organism evidence="2 3">
    <name type="scientific">Lacibacter luteus</name>
    <dbReference type="NCBI Taxonomy" id="2508719"/>
    <lineage>
        <taxon>Bacteria</taxon>
        <taxon>Pseudomonadati</taxon>
        <taxon>Bacteroidota</taxon>
        <taxon>Chitinophagia</taxon>
        <taxon>Chitinophagales</taxon>
        <taxon>Chitinophagaceae</taxon>
        <taxon>Lacibacter</taxon>
    </lineage>
</organism>
<dbReference type="PROSITE" id="PS50835">
    <property type="entry name" value="IG_LIKE"/>
    <property type="match status" value="1"/>
</dbReference>
<dbReference type="InterPro" id="IPR007110">
    <property type="entry name" value="Ig-like_dom"/>
</dbReference>
<feature type="domain" description="Ig-like" evidence="1">
    <location>
        <begin position="80"/>
        <end position="184"/>
    </location>
</feature>
<sequence length="299" mass="33768">MVEDKASLFFDVQEGRFIPKPLEQANDALPVIVFFTSDKKFLLDNEPATIRWEVRHAISVSLNNRSVGLTGSMQFHARKPEILKLKANSKHHPPVEQSLYIGVDITPPVIHYFRADKLCTVRGQSITLSWKVSGAAKVRINNGIGDVSDKSEITVQPNEDAAGIYTLVVENYFGGRCESSVSISFFPIPLIEKVFLPEPAFASELISLDKLTFHAEIELQNNIWISQPVYTNLTKLTRLESIATKIIVNKTGFESVLFPNNVFWQLIKKQKEISHLIKSIWKNRVKDLLKQSLHSGLKD</sequence>
<name>A0A4Q1CI36_9BACT</name>
<accession>A0A4Q1CI36</accession>
<keyword evidence="3" id="KW-1185">Reference proteome</keyword>
<evidence type="ECO:0000259" key="1">
    <source>
        <dbReference type="PROSITE" id="PS50835"/>
    </source>
</evidence>
<dbReference type="Proteomes" id="UP000290204">
    <property type="component" value="Unassembled WGS sequence"/>
</dbReference>
<dbReference type="EMBL" id="SDHW01000003">
    <property type="protein sequence ID" value="RXK60038.1"/>
    <property type="molecule type" value="Genomic_DNA"/>
</dbReference>
<gene>
    <name evidence="2" type="ORF">ESA94_13405</name>
</gene>
<dbReference type="RefSeq" id="WP_129131412.1">
    <property type="nucleotide sequence ID" value="NZ_SDHW01000003.1"/>
</dbReference>
<comment type="caution">
    <text evidence="2">The sequence shown here is derived from an EMBL/GenBank/DDBJ whole genome shotgun (WGS) entry which is preliminary data.</text>
</comment>
<evidence type="ECO:0000313" key="3">
    <source>
        <dbReference type="Proteomes" id="UP000290204"/>
    </source>
</evidence>
<protein>
    <recommendedName>
        <fullName evidence="1">Ig-like domain-containing protein</fullName>
    </recommendedName>
</protein>
<dbReference type="OrthoDB" id="9762009at2"/>
<proteinExistence type="predicted"/>